<dbReference type="PANTHER" id="PTHR33794:SF3">
    <property type="entry name" value="NEUTRAL PROTEASE B"/>
    <property type="match status" value="1"/>
</dbReference>
<comment type="similarity">
    <text evidence="3 13">Belongs to the peptidase M4 family.</text>
</comment>
<dbReference type="AlphaFoldDB" id="A0A9W5V5X2"/>
<keyword evidence="10" id="KW-0106">Calcium</keyword>
<feature type="active site" description="Proton donor" evidence="12">
    <location>
        <position position="454"/>
    </location>
</feature>
<evidence type="ECO:0000259" key="17">
    <source>
        <dbReference type="Pfam" id="PF07504"/>
    </source>
</evidence>
<evidence type="ECO:0000259" key="15">
    <source>
        <dbReference type="Pfam" id="PF02868"/>
    </source>
</evidence>
<evidence type="ECO:0000256" key="9">
    <source>
        <dbReference type="ARBA" id="ARBA00022833"/>
    </source>
</evidence>
<evidence type="ECO:0000256" key="4">
    <source>
        <dbReference type="ARBA" id="ARBA00022525"/>
    </source>
</evidence>
<dbReference type="GO" id="GO:0006508">
    <property type="term" value="P:proteolysis"/>
    <property type="evidence" value="ECO:0007669"/>
    <property type="project" value="UniProtKB-KW"/>
</dbReference>
<dbReference type="InterPro" id="IPR025711">
    <property type="entry name" value="PepSY"/>
</dbReference>
<evidence type="ECO:0000313" key="18">
    <source>
        <dbReference type="EMBL" id="EOO60738.1"/>
    </source>
</evidence>
<comment type="cofactor">
    <cofactor evidence="1 13">
        <name>Zn(2+)</name>
        <dbReference type="ChEBI" id="CHEBI:29105"/>
    </cofactor>
</comment>
<keyword evidence="11 13" id="KW-0482">Metalloprotease</keyword>
<feature type="active site" evidence="12">
    <location>
        <position position="366"/>
    </location>
</feature>
<dbReference type="Gene3D" id="1.10.390.10">
    <property type="entry name" value="Neutral Protease Domain 2"/>
    <property type="match status" value="1"/>
</dbReference>
<comment type="subcellular location">
    <subcellularLocation>
        <location evidence="2 13">Secreted</location>
    </subcellularLocation>
</comment>
<evidence type="ECO:0000256" key="6">
    <source>
        <dbReference type="ARBA" id="ARBA00022723"/>
    </source>
</evidence>
<evidence type="ECO:0000256" key="2">
    <source>
        <dbReference type="ARBA" id="ARBA00004613"/>
    </source>
</evidence>
<evidence type="ECO:0000256" key="11">
    <source>
        <dbReference type="ARBA" id="ARBA00023049"/>
    </source>
</evidence>
<evidence type="ECO:0000259" key="16">
    <source>
        <dbReference type="Pfam" id="PF03413"/>
    </source>
</evidence>
<dbReference type="RefSeq" id="WP_016126114.1">
    <property type="nucleotide sequence ID" value="NZ_KB976270.1"/>
</dbReference>
<dbReference type="InterPro" id="IPR001570">
    <property type="entry name" value="Peptidase_M4_C_domain"/>
</dbReference>
<dbReference type="GO" id="GO:0004222">
    <property type="term" value="F:metalloendopeptidase activity"/>
    <property type="evidence" value="ECO:0007669"/>
    <property type="project" value="UniProtKB-UniRule"/>
</dbReference>
<comment type="function">
    <text evidence="13">Extracellular zinc metalloprotease.</text>
</comment>
<keyword evidence="6" id="KW-0479">Metal-binding</keyword>
<keyword evidence="9 13" id="KW-0862">Zinc</keyword>
<accession>A0A9W5V5X2</accession>
<dbReference type="InterPro" id="IPR023612">
    <property type="entry name" value="Peptidase_M4"/>
</dbReference>
<dbReference type="SUPFAM" id="SSF55486">
    <property type="entry name" value="Metalloproteases ('zincins'), catalytic domain"/>
    <property type="match status" value="1"/>
</dbReference>
<evidence type="ECO:0000256" key="10">
    <source>
        <dbReference type="ARBA" id="ARBA00022837"/>
    </source>
</evidence>
<name>A0A9W5V5X2_BACCE</name>
<dbReference type="EMBL" id="AHFL01000067">
    <property type="protein sequence ID" value="EOO60738.1"/>
    <property type="molecule type" value="Genomic_DNA"/>
</dbReference>
<dbReference type="Pfam" id="PF02868">
    <property type="entry name" value="Peptidase_M4_C"/>
    <property type="match status" value="1"/>
</dbReference>
<dbReference type="GO" id="GO:0005576">
    <property type="term" value="C:extracellular region"/>
    <property type="evidence" value="ECO:0007669"/>
    <property type="project" value="UniProtKB-SubCell"/>
</dbReference>
<sequence>MKKRSFHIEALFVTAITFAEFSLPVSSFAAENIEKYNNTIGSTEFISGELTTPSSKTPADIIYNYVDEHKDKYNLGMKSAKESFTVQNEEKDPLGTIIVRLQQVYNGIPVYGSTQVAHINDNSVLTVFSGTIVPELDNKLPELNEKISSHDAISIAEKDLGFKIHYEQKPTSKLVVYANGNEATYAYAVQLNFLSPQPGNYFYFIEVATGQILDKYNTIHEMTPQHNTGIGKGVLGDYKNLNISSSDYSNFKLQDLTRGKGILTYDAKNQWIFPNVIWSSLNRTLYSDYDGPAVDAHYYSGVVYDFYRGYFNRNSYDNKGGAIRSIVHFGQNYNNALWNGTQMVYGDGNGQRYKPLSGAIDIVGHEITHAVTQYSSGLIYANESGALNEAISDLFGTLIEFFEYKNPDYEIGEDVYTPNIPNDAIRSMSNPTKYYQPDHYSNRYVGSADNGGVHINSGIINKSMYLLAEGGTHSGITVPGISLYKVGQIYYRANTMYFTQSTTFSQARVAIIQAAADLFGQNSTEVDAVKKSFDAVGVY</sequence>
<gene>
    <name evidence="18" type="ORF">IKE_05938</name>
</gene>
<dbReference type="EC" id="3.4.24.-" evidence="13"/>
<dbReference type="Pfam" id="PF07504">
    <property type="entry name" value="FTP"/>
    <property type="match status" value="1"/>
</dbReference>
<dbReference type="FunFam" id="1.10.390.10:FF:000012">
    <property type="entry name" value="Thermolysin"/>
    <property type="match status" value="1"/>
</dbReference>
<proteinExistence type="inferred from homology"/>
<dbReference type="InterPro" id="IPR050728">
    <property type="entry name" value="Zinc_Metalloprotease_M4"/>
</dbReference>
<evidence type="ECO:0000256" key="5">
    <source>
        <dbReference type="ARBA" id="ARBA00022670"/>
    </source>
</evidence>
<evidence type="ECO:0000256" key="13">
    <source>
        <dbReference type="RuleBase" id="RU366073"/>
    </source>
</evidence>
<comment type="caution">
    <text evidence="18">The sequence shown here is derived from an EMBL/GenBank/DDBJ whole genome shotgun (WGS) entry which is preliminary data.</text>
</comment>
<dbReference type="GO" id="GO:0046872">
    <property type="term" value="F:metal ion binding"/>
    <property type="evidence" value="ECO:0007669"/>
    <property type="project" value="UniProtKB-UniRule"/>
</dbReference>
<organism evidence="18 19">
    <name type="scientific">Bacillus cereus VD196</name>
    <dbReference type="NCBI Taxonomy" id="1053243"/>
    <lineage>
        <taxon>Bacteria</taxon>
        <taxon>Bacillati</taxon>
        <taxon>Bacillota</taxon>
        <taxon>Bacilli</taxon>
        <taxon>Bacillales</taxon>
        <taxon>Bacillaceae</taxon>
        <taxon>Bacillus</taxon>
        <taxon>Bacillus cereus group</taxon>
    </lineage>
</organism>
<dbReference type="InterPro" id="IPR013856">
    <property type="entry name" value="Peptidase_M4_domain"/>
</dbReference>
<feature type="domain" description="Peptidase M4" evidence="14">
    <location>
        <begin position="228"/>
        <end position="373"/>
    </location>
</feature>
<evidence type="ECO:0000256" key="1">
    <source>
        <dbReference type="ARBA" id="ARBA00001947"/>
    </source>
</evidence>
<dbReference type="CDD" id="cd09597">
    <property type="entry name" value="M4_TLP"/>
    <property type="match status" value="1"/>
</dbReference>
<evidence type="ECO:0000256" key="8">
    <source>
        <dbReference type="ARBA" id="ARBA00022801"/>
    </source>
</evidence>
<evidence type="ECO:0000256" key="12">
    <source>
        <dbReference type="PIRSR" id="PIRSR623612-1"/>
    </source>
</evidence>
<feature type="domain" description="PepSY" evidence="16">
    <location>
        <begin position="146"/>
        <end position="215"/>
    </location>
</feature>
<dbReference type="Gene3D" id="3.10.450.40">
    <property type="match status" value="1"/>
</dbReference>
<dbReference type="Gene3D" id="3.10.450.490">
    <property type="match status" value="1"/>
</dbReference>
<feature type="domain" description="FTP" evidence="17">
    <location>
        <begin position="83"/>
        <end position="131"/>
    </location>
</feature>
<keyword evidence="7" id="KW-0732">Signal</keyword>
<keyword evidence="5 13" id="KW-0645">Protease</keyword>
<protein>
    <recommendedName>
        <fullName evidence="13">Neutral metalloproteinase</fullName>
        <ecNumber evidence="13">3.4.24.-</ecNumber>
    </recommendedName>
</protein>
<keyword evidence="4 13" id="KW-0964">Secreted</keyword>
<dbReference type="Pfam" id="PF03413">
    <property type="entry name" value="PepSY"/>
    <property type="match status" value="1"/>
</dbReference>
<dbReference type="Proteomes" id="UP000014023">
    <property type="component" value="Unassembled WGS sequence"/>
</dbReference>
<dbReference type="PRINTS" id="PR00730">
    <property type="entry name" value="THERMOLYSIN"/>
</dbReference>
<dbReference type="PANTHER" id="PTHR33794">
    <property type="entry name" value="BACILLOLYSIN"/>
    <property type="match status" value="1"/>
</dbReference>
<dbReference type="Pfam" id="PF01447">
    <property type="entry name" value="Peptidase_M4"/>
    <property type="match status" value="1"/>
</dbReference>
<evidence type="ECO:0000256" key="7">
    <source>
        <dbReference type="ARBA" id="ARBA00022729"/>
    </source>
</evidence>
<dbReference type="Gene3D" id="3.10.170.10">
    <property type="match status" value="1"/>
</dbReference>
<evidence type="ECO:0000256" key="3">
    <source>
        <dbReference type="ARBA" id="ARBA00009388"/>
    </source>
</evidence>
<reference evidence="18 19" key="1">
    <citation type="submission" date="2012-12" db="EMBL/GenBank/DDBJ databases">
        <title>The Genome Sequence of Bacillus cereus VD196.</title>
        <authorList>
            <consortium name="The Broad Institute Genome Sequencing Platform"/>
            <consortium name="The Broad Institute Genome Sequencing Center for Infectious Disease"/>
            <person name="Feldgarden M."/>
            <person name="Van der Auwera G.A."/>
            <person name="Mahillon J."/>
            <person name="Duprez V."/>
            <person name="Timmery S."/>
            <person name="Mattelet C."/>
            <person name="Dierick K."/>
            <person name="Sun M."/>
            <person name="Yu Z."/>
            <person name="Zhu L."/>
            <person name="Hu X."/>
            <person name="Shank E.B."/>
            <person name="Swiecicka I."/>
            <person name="Hansen B.M."/>
            <person name="Andrup L."/>
            <person name="Walker B."/>
            <person name="Young S.K."/>
            <person name="Zeng Q."/>
            <person name="Gargeya S."/>
            <person name="Fitzgerald M."/>
            <person name="Haas B."/>
            <person name="Abouelleil A."/>
            <person name="Alvarado L."/>
            <person name="Arachchi H.M."/>
            <person name="Berlin A.M."/>
            <person name="Chapman S.B."/>
            <person name="Dewar J."/>
            <person name="Goldberg J."/>
            <person name="Griggs A."/>
            <person name="Gujja S."/>
            <person name="Hansen M."/>
            <person name="Howarth C."/>
            <person name="Imamovic A."/>
            <person name="Larimer J."/>
            <person name="McCowan C."/>
            <person name="Murphy C."/>
            <person name="Neiman D."/>
            <person name="Pearson M."/>
            <person name="Priest M."/>
            <person name="Roberts A."/>
            <person name="Saif S."/>
            <person name="Shea T."/>
            <person name="Sisk P."/>
            <person name="Sykes S."/>
            <person name="Wortman J."/>
            <person name="Nusbaum C."/>
            <person name="Birren B."/>
        </authorList>
    </citation>
    <scope>NUCLEOTIDE SEQUENCE [LARGE SCALE GENOMIC DNA]</scope>
    <source>
        <strain evidence="18 19">VD196</strain>
    </source>
</reference>
<dbReference type="InterPro" id="IPR011096">
    <property type="entry name" value="FTP_domain"/>
</dbReference>
<evidence type="ECO:0000313" key="19">
    <source>
        <dbReference type="Proteomes" id="UP000014023"/>
    </source>
</evidence>
<evidence type="ECO:0000259" key="14">
    <source>
        <dbReference type="Pfam" id="PF01447"/>
    </source>
</evidence>
<feature type="domain" description="Peptidase M4 C-terminal" evidence="15">
    <location>
        <begin position="376"/>
        <end position="538"/>
    </location>
</feature>
<keyword evidence="8 13" id="KW-0378">Hydrolase</keyword>
<dbReference type="InterPro" id="IPR027268">
    <property type="entry name" value="Peptidase_M4/M1_CTD_sf"/>
</dbReference>